<protein>
    <submittedName>
        <fullName evidence="2">Hypothetical_protein</fullName>
    </submittedName>
</protein>
<sequence length="362" mass="41356">MKSLEPPINRTLPKTAKGVKLTIKVEKNVNRGDLKPPRKETITLKILIRTTRLTTRVATTTAIMTIQLSSTVQPQKAPNVAYMSCQSTATPKTNQLQESALKKQSSNSYMPHKMHRHQWTISQDVSHDLKAIQMASKRQSIRLSLEQKTILCSASTTTDLVQRNHTLKDITLAKNRLSQHLSKHKNQTPNTFPKHNPLKLFTFQQGMKILWYSHKLRYLKSRKSKPKSSRCMNTHQLENQASETCIQNTHIKLATDYSFKCSNKASIRYMKQQLSRTNLNYTNLEQYTQISTNLIAMENRIIDQYKSKKHCSPATIPCSKDVQSAKLKSIKTNLQSHHPECYQPNTNSLWQSKAALSPSNST</sequence>
<keyword evidence="3" id="KW-1185">Reference proteome</keyword>
<comment type="caution">
    <text evidence="1">The sequence shown here is derived from an EMBL/GenBank/DDBJ whole genome shotgun (WGS) entry which is preliminary data.</text>
</comment>
<reference evidence="2 3" key="2">
    <citation type="submission" date="2024-07" db="EMBL/GenBank/DDBJ databases">
        <authorList>
            <person name="Akdeniz Z."/>
        </authorList>
    </citation>
    <scope>NUCLEOTIDE SEQUENCE [LARGE SCALE GENOMIC DNA]</scope>
</reference>
<evidence type="ECO:0000313" key="3">
    <source>
        <dbReference type="Proteomes" id="UP001642409"/>
    </source>
</evidence>
<accession>A0AA86RI55</accession>
<dbReference type="EMBL" id="CAXDID020000308">
    <property type="protein sequence ID" value="CAL6074357.1"/>
    <property type="molecule type" value="Genomic_DNA"/>
</dbReference>
<evidence type="ECO:0000313" key="1">
    <source>
        <dbReference type="EMBL" id="CAI9973923.1"/>
    </source>
</evidence>
<evidence type="ECO:0000313" key="2">
    <source>
        <dbReference type="EMBL" id="CAL6074357.1"/>
    </source>
</evidence>
<name>A0AA86RI55_9EUKA</name>
<proteinExistence type="predicted"/>
<dbReference type="Proteomes" id="UP001642409">
    <property type="component" value="Unassembled WGS sequence"/>
</dbReference>
<reference evidence="1" key="1">
    <citation type="submission" date="2023-06" db="EMBL/GenBank/DDBJ databases">
        <authorList>
            <person name="Kurt Z."/>
        </authorList>
    </citation>
    <scope>NUCLEOTIDE SEQUENCE</scope>
</reference>
<organism evidence="1">
    <name type="scientific">Hexamita inflata</name>
    <dbReference type="NCBI Taxonomy" id="28002"/>
    <lineage>
        <taxon>Eukaryota</taxon>
        <taxon>Metamonada</taxon>
        <taxon>Diplomonadida</taxon>
        <taxon>Hexamitidae</taxon>
        <taxon>Hexamitinae</taxon>
        <taxon>Hexamita</taxon>
    </lineage>
</organism>
<dbReference type="EMBL" id="CATOUU010001129">
    <property type="protein sequence ID" value="CAI9973923.1"/>
    <property type="molecule type" value="Genomic_DNA"/>
</dbReference>
<gene>
    <name evidence="2" type="ORF">HINF_LOCUS56679</name>
    <name evidence="1" type="ORF">HINF_LOCUS61568</name>
</gene>
<dbReference type="AlphaFoldDB" id="A0AA86RI55"/>